<dbReference type="OrthoDB" id="7065924at2"/>
<evidence type="ECO:0000256" key="2">
    <source>
        <dbReference type="ARBA" id="ARBA00007362"/>
    </source>
</evidence>
<comment type="similarity">
    <text evidence="2">Belongs to the EamA transporter family.</text>
</comment>
<dbReference type="AlphaFoldDB" id="A0A5C1NN86"/>
<dbReference type="PANTHER" id="PTHR32322">
    <property type="entry name" value="INNER MEMBRANE TRANSPORTER"/>
    <property type="match status" value="1"/>
</dbReference>
<feature type="region of interest" description="Disordered" evidence="6">
    <location>
        <begin position="1"/>
        <end position="47"/>
    </location>
</feature>
<feature type="transmembrane region" description="Helical" evidence="7">
    <location>
        <begin position="54"/>
        <end position="73"/>
    </location>
</feature>
<reference evidence="9" key="1">
    <citation type="submission" date="2021-02" db="EMBL/GenBank/DDBJ databases">
        <title>Strain Y2R2, a novel species of the genus Halomonas.</title>
        <authorList>
            <person name="Huang H."/>
        </authorList>
    </citation>
    <scope>NUCLEOTIDE SEQUENCE</scope>
    <source>
        <strain evidence="9">Y2R2</strain>
    </source>
</reference>
<dbReference type="KEGG" id="hbh:E4T21_18215"/>
<evidence type="ECO:0000313" key="10">
    <source>
        <dbReference type="Proteomes" id="UP000324285"/>
    </source>
</evidence>
<protein>
    <submittedName>
        <fullName evidence="9">EamA family transporter</fullName>
    </submittedName>
</protein>
<evidence type="ECO:0000256" key="1">
    <source>
        <dbReference type="ARBA" id="ARBA00004141"/>
    </source>
</evidence>
<feature type="compositionally biased region" description="Polar residues" evidence="6">
    <location>
        <begin position="23"/>
        <end position="47"/>
    </location>
</feature>
<feature type="transmembrane region" description="Helical" evidence="7">
    <location>
        <begin position="283"/>
        <end position="303"/>
    </location>
</feature>
<dbReference type="PANTHER" id="PTHR32322:SF2">
    <property type="entry name" value="EAMA DOMAIN-CONTAINING PROTEIN"/>
    <property type="match status" value="1"/>
</dbReference>
<dbReference type="InterPro" id="IPR000620">
    <property type="entry name" value="EamA_dom"/>
</dbReference>
<feature type="domain" description="EamA" evidence="8">
    <location>
        <begin position="54"/>
        <end position="183"/>
    </location>
</feature>
<feature type="transmembrane region" description="Helical" evidence="7">
    <location>
        <begin position="79"/>
        <end position="99"/>
    </location>
</feature>
<accession>A0A5C1NN86</accession>
<comment type="subcellular location">
    <subcellularLocation>
        <location evidence="1">Membrane</location>
        <topology evidence="1">Multi-pass membrane protein</topology>
    </subcellularLocation>
</comment>
<name>A0A5C1NN86_9GAMM</name>
<feature type="transmembrane region" description="Helical" evidence="7">
    <location>
        <begin position="193"/>
        <end position="212"/>
    </location>
</feature>
<evidence type="ECO:0000313" key="9">
    <source>
        <dbReference type="EMBL" id="QEM83269.1"/>
    </source>
</evidence>
<proteinExistence type="inferred from homology"/>
<feature type="transmembrane region" description="Helical" evidence="7">
    <location>
        <begin position="114"/>
        <end position="132"/>
    </location>
</feature>
<feature type="transmembrane region" description="Helical" evidence="7">
    <location>
        <begin position="166"/>
        <end position="187"/>
    </location>
</feature>
<evidence type="ECO:0000256" key="7">
    <source>
        <dbReference type="SAM" id="Phobius"/>
    </source>
</evidence>
<gene>
    <name evidence="9" type="ORF">E4T21_18215</name>
</gene>
<dbReference type="EMBL" id="CP038437">
    <property type="protein sequence ID" value="QEM83269.1"/>
    <property type="molecule type" value="Genomic_DNA"/>
</dbReference>
<feature type="transmembrane region" description="Helical" evidence="7">
    <location>
        <begin position="309"/>
        <end position="329"/>
    </location>
</feature>
<evidence type="ECO:0000256" key="6">
    <source>
        <dbReference type="SAM" id="MobiDB-lite"/>
    </source>
</evidence>
<keyword evidence="5 7" id="KW-0472">Membrane</keyword>
<feature type="domain" description="EamA" evidence="8">
    <location>
        <begin position="194"/>
        <end position="323"/>
    </location>
</feature>
<dbReference type="RefSeq" id="WP_149286391.1">
    <property type="nucleotide sequence ID" value="NZ_CP038437.2"/>
</dbReference>
<feature type="transmembrane region" description="Helical" evidence="7">
    <location>
        <begin position="250"/>
        <end position="271"/>
    </location>
</feature>
<dbReference type="SUPFAM" id="SSF103481">
    <property type="entry name" value="Multidrug resistance efflux transporter EmrE"/>
    <property type="match status" value="1"/>
</dbReference>
<organism evidence="9 10">
    <name type="scientific">Halomonas binhaiensis</name>
    <dbReference type="NCBI Taxonomy" id="2562282"/>
    <lineage>
        <taxon>Bacteria</taxon>
        <taxon>Pseudomonadati</taxon>
        <taxon>Pseudomonadota</taxon>
        <taxon>Gammaproteobacteria</taxon>
        <taxon>Oceanospirillales</taxon>
        <taxon>Halomonadaceae</taxon>
        <taxon>Halomonas</taxon>
    </lineage>
</organism>
<evidence type="ECO:0000259" key="8">
    <source>
        <dbReference type="Pfam" id="PF00892"/>
    </source>
</evidence>
<keyword evidence="3 7" id="KW-0812">Transmembrane</keyword>
<sequence length="335" mass="35012">MSSTSTEGDVSQHADRGIPHRSAQAQGTRDHATQASGAQRRATQASGAQRRATLIGASTVLNWALLAALTQLAGPVPPFLLTSLAFAIAFICFAAYLGVRGESLFAAMRQPPRIWLLGVVGLFGYHALYFVAQQNAPPANAGLISYLWPLLIVLFVALLPGERLRAIHVVGSLLGFCGAALLIGGDVDAGGSTLGYLAAFACAFLWSGYSVLSRATSHVPTAAVGGFCLATAVLAGVCHLAFETTRWPEGIAWLGVIGLGLGPVGSAFFTWDIGVKHGDLRLLGLLSYFTPLLSTLVLVVTGYAQATLWLGLAALLITLGMLIGSGWLGRLFKVP</sequence>
<keyword evidence="10" id="KW-1185">Reference proteome</keyword>
<feature type="transmembrane region" description="Helical" evidence="7">
    <location>
        <begin position="138"/>
        <end position="159"/>
    </location>
</feature>
<feature type="transmembrane region" description="Helical" evidence="7">
    <location>
        <begin position="224"/>
        <end position="244"/>
    </location>
</feature>
<evidence type="ECO:0000256" key="5">
    <source>
        <dbReference type="ARBA" id="ARBA00023136"/>
    </source>
</evidence>
<dbReference type="Proteomes" id="UP000324285">
    <property type="component" value="Chromosome"/>
</dbReference>
<dbReference type="InterPro" id="IPR050638">
    <property type="entry name" value="AA-Vitamin_Transporters"/>
</dbReference>
<dbReference type="Pfam" id="PF00892">
    <property type="entry name" value="EamA"/>
    <property type="match status" value="2"/>
</dbReference>
<keyword evidence="4 7" id="KW-1133">Transmembrane helix</keyword>
<dbReference type="InterPro" id="IPR037185">
    <property type="entry name" value="EmrE-like"/>
</dbReference>
<dbReference type="GO" id="GO:0016020">
    <property type="term" value="C:membrane"/>
    <property type="evidence" value="ECO:0007669"/>
    <property type="project" value="UniProtKB-SubCell"/>
</dbReference>
<evidence type="ECO:0000256" key="3">
    <source>
        <dbReference type="ARBA" id="ARBA00022692"/>
    </source>
</evidence>
<evidence type="ECO:0000256" key="4">
    <source>
        <dbReference type="ARBA" id="ARBA00022989"/>
    </source>
</evidence>